<protein>
    <recommendedName>
        <fullName evidence="2">HTH cro/C1-type domain-containing protein</fullName>
    </recommendedName>
</protein>
<proteinExistence type="predicted"/>
<accession>A0A101PR31</accession>
<dbReference type="PANTHER" id="PTHR46797:SF1">
    <property type="entry name" value="METHYLPHOSPHONATE SYNTHASE"/>
    <property type="match status" value="1"/>
</dbReference>
<evidence type="ECO:0000313" key="4">
    <source>
        <dbReference type="Proteomes" id="UP000053398"/>
    </source>
</evidence>
<name>A0A101PR31_STRCK</name>
<dbReference type="AlphaFoldDB" id="A0A101PR31"/>
<dbReference type="SUPFAM" id="SSF48452">
    <property type="entry name" value="TPR-like"/>
    <property type="match status" value="2"/>
</dbReference>
<dbReference type="GO" id="GO:0003700">
    <property type="term" value="F:DNA-binding transcription factor activity"/>
    <property type="evidence" value="ECO:0007669"/>
    <property type="project" value="TreeGrafter"/>
</dbReference>
<dbReference type="RefSeq" id="WP_059266774.1">
    <property type="nucleotide sequence ID" value="NZ_KQ948375.1"/>
</dbReference>
<keyword evidence="4" id="KW-1185">Reference proteome</keyword>
<dbReference type="PROSITE" id="PS50943">
    <property type="entry name" value="HTH_CROC1"/>
    <property type="match status" value="1"/>
</dbReference>
<dbReference type="SUPFAM" id="SSF47413">
    <property type="entry name" value="lambda repressor-like DNA-binding domains"/>
    <property type="match status" value="1"/>
</dbReference>
<evidence type="ECO:0000313" key="3">
    <source>
        <dbReference type="EMBL" id="KUN16133.1"/>
    </source>
</evidence>
<dbReference type="SMART" id="SM00530">
    <property type="entry name" value="HTH_XRE"/>
    <property type="match status" value="1"/>
</dbReference>
<dbReference type="Gene3D" id="1.10.260.40">
    <property type="entry name" value="lambda repressor-like DNA-binding domains"/>
    <property type="match status" value="1"/>
</dbReference>
<dbReference type="CDD" id="cd00093">
    <property type="entry name" value="HTH_XRE"/>
    <property type="match status" value="1"/>
</dbReference>
<feature type="domain" description="HTH cro/C1-type" evidence="2">
    <location>
        <begin position="11"/>
        <end position="64"/>
    </location>
</feature>
<dbReference type="Proteomes" id="UP000053398">
    <property type="component" value="Unassembled WGS sequence"/>
</dbReference>
<evidence type="ECO:0000256" key="1">
    <source>
        <dbReference type="ARBA" id="ARBA00023125"/>
    </source>
</evidence>
<comment type="caution">
    <text evidence="3">The sequence shown here is derived from an EMBL/GenBank/DDBJ whole genome shotgun (WGS) entry which is preliminary data.</text>
</comment>
<dbReference type="PANTHER" id="PTHR46797">
    <property type="entry name" value="HTH-TYPE TRANSCRIPTIONAL REGULATOR"/>
    <property type="match status" value="1"/>
</dbReference>
<dbReference type="EMBL" id="LMWP01000062">
    <property type="protein sequence ID" value="KUN16133.1"/>
    <property type="molecule type" value="Genomic_DNA"/>
</dbReference>
<keyword evidence="1" id="KW-0238">DNA-binding</keyword>
<sequence length="447" mass="49037">MTENESLGSRIRRLRRAAGLSQEALARPDLSPSYISLVEAGKRIPSQEVIAQLAERLGCDASYLFEPLAEPDIADLGVEVRYAQLALRNGDAEAAFTTLTNLRLKVPATATDHRDVLFSIDLGIAQCLEHKGNLEEAAVRFEALRQRCAEHERGRVEELSVVMSLCRCYRELGNLSHAIQVAEETLAGVAELPPTIEYLELFSTLIGIYCERGDLHRAGFLASQAISHAEIITDRRALGGAYWNASAVLHRQGRSHEALALIKKAVAIYAEGDDERALARVRNAHATLLLQSEEANPEAAKTLLEQSAATLRALGSSIDVAYVETAMARADVMLGRPDSAIEHAERALDLLGSEHRLESARVHLVIATAHLLRDDHEAVQAAYERGALLLEASEAGRQAAFAWSELAEILERSGENERAVWAYRQGMQLLGHRSTLLSTRHRDVKGT</sequence>
<dbReference type="GO" id="GO:0005829">
    <property type="term" value="C:cytosol"/>
    <property type="evidence" value="ECO:0007669"/>
    <property type="project" value="TreeGrafter"/>
</dbReference>
<dbReference type="InterPro" id="IPR050807">
    <property type="entry name" value="TransReg_Diox_bact_type"/>
</dbReference>
<evidence type="ECO:0000259" key="2">
    <source>
        <dbReference type="PROSITE" id="PS50943"/>
    </source>
</evidence>
<reference evidence="3 4" key="1">
    <citation type="submission" date="2015-10" db="EMBL/GenBank/DDBJ databases">
        <title>Draft genome sequence of Streptomyces corchorusii DSM 40340, type strain for the species Streptomyces corchorusii.</title>
        <authorList>
            <person name="Ruckert C."/>
            <person name="Winkler A."/>
            <person name="Kalinowski J."/>
            <person name="Kampfer P."/>
            <person name="Glaeser S."/>
        </authorList>
    </citation>
    <scope>NUCLEOTIDE SEQUENCE [LARGE SCALE GENOMIC DNA]</scope>
    <source>
        <strain evidence="3 4">DSM 40340</strain>
    </source>
</reference>
<dbReference type="InterPro" id="IPR011990">
    <property type="entry name" value="TPR-like_helical_dom_sf"/>
</dbReference>
<dbReference type="GO" id="GO:0003677">
    <property type="term" value="F:DNA binding"/>
    <property type="evidence" value="ECO:0007669"/>
    <property type="project" value="UniProtKB-KW"/>
</dbReference>
<dbReference type="Pfam" id="PF13560">
    <property type="entry name" value="HTH_31"/>
    <property type="match status" value="1"/>
</dbReference>
<dbReference type="Gene3D" id="1.25.40.10">
    <property type="entry name" value="Tetratricopeptide repeat domain"/>
    <property type="match status" value="2"/>
</dbReference>
<gene>
    <name evidence="3" type="ORF">AQJ11_40695</name>
</gene>
<dbReference type="InterPro" id="IPR010982">
    <property type="entry name" value="Lambda_DNA-bd_dom_sf"/>
</dbReference>
<dbReference type="InterPro" id="IPR001387">
    <property type="entry name" value="Cro/C1-type_HTH"/>
</dbReference>
<organism evidence="3 4">
    <name type="scientific">Streptomyces corchorusii</name>
    <name type="common">Streptomyces chibaensis</name>
    <dbReference type="NCBI Taxonomy" id="1903"/>
    <lineage>
        <taxon>Bacteria</taxon>
        <taxon>Bacillati</taxon>
        <taxon>Actinomycetota</taxon>
        <taxon>Actinomycetes</taxon>
        <taxon>Kitasatosporales</taxon>
        <taxon>Streptomycetaceae</taxon>
        <taxon>Streptomyces</taxon>
    </lineage>
</organism>